<organism evidence="13 14">
    <name type="scientific">Paracoccus rhizosphaerae</name>
    <dbReference type="NCBI Taxonomy" id="1133347"/>
    <lineage>
        <taxon>Bacteria</taxon>
        <taxon>Pseudomonadati</taxon>
        <taxon>Pseudomonadota</taxon>
        <taxon>Alphaproteobacteria</taxon>
        <taxon>Rhodobacterales</taxon>
        <taxon>Paracoccaceae</taxon>
        <taxon>Paracoccus</taxon>
    </lineage>
</organism>
<dbReference type="InterPro" id="IPR004416">
    <property type="entry name" value="MnmG"/>
</dbReference>
<keyword evidence="14" id="KW-1185">Reference proteome</keyword>
<gene>
    <name evidence="11 13" type="primary">mnmG</name>
    <name evidence="11" type="synonym">gidA</name>
    <name evidence="13" type="ORF">ACFFIZ_13650</name>
</gene>
<evidence type="ECO:0000256" key="4">
    <source>
        <dbReference type="ARBA" id="ARBA00020461"/>
    </source>
</evidence>
<proteinExistence type="inferred from homology"/>
<name>A0ABV6CNA8_9RHOB</name>
<feature type="binding site" evidence="11">
    <location>
        <position position="180"/>
    </location>
    <ligand>
        <name>FAD</name>
        <dbReference type="ChEBI" id="CHEBI:57692"/>
    </ligand>
</feature>
<comment type="cofactor">
    <cofactor evidence="1 11">
        <name>FAD</name>
        <dbReference type="ChEBI" id="CHEBI:57692"/>
    </cofactor>
</comment>
<dbReference type="Pfam" id="PF01134">
    <property type="entry name" value="GIDA"/>
    <property type="match status" value="1"/>
</dbReference>
<dbReference type="InterPro" id="IPR036188">
    <property type="entry name" value="FAD/NAD-bd_sf"/>
</dbReference>
<feature type="binding site" evidence="11">
    <location>
        <position position="125"/>
    </location>
    <ligand>
        <name>FAD</name>
        <dbReference type="ChEBI" id="CHEBI:57692"/>
    </ligand>
</feature>
<dbReference type="PRINTS" id="PR00411">
    <property type="entry name" value="PNDRDTASEI"/>
</dbReference>
<dbReference type="PROSITE" id="PS01280">
    <property type="entry name" value="GIDA_1"/>
    <property type="match status" value="1"/>
</dbReference>
<dbReference type="NCBIfam" id="TIGR00136">
    <property type="entry name" value="mnmG_gidA"/>
    <property type="match status" value="1"/>
</dbReference>
<dbReference type="PANTHER" id="PTHR11806">
    <property type="entry name" value="GLUCOSE INHIBITED DIVISION PROTEIN A"/>
    <property type="match status" value="1"/>
</dbReference>
<dbReference type="Gene3D" id="1.10.150.570">
    <property type="entry name" value="GidA associated domain, C-terminal subdomain"/>
    <property type="match status" value="1"/>
</dbReference>
<evidence type="ECO:0000256" key="9">
    <source>
        <dbReference type="ARBA" id="ARBA00025948"/>
    </source>
</evidence>
<evidence type="ECO:0000256" key="6">
    <source>
        <dbReference type="ARBA" id="ARBA00022694"/>
    </source>
</evidence>
<dbReference type="Proteomes" id="UP001589795">
    <property type="component" value="Unassembled WGS sequence"/>
</dbReference>
<evidence type="ECO:0000259" key="12">
    <source>
        <dbReference type="SMART" id="SM01228"/>
    </source>
</evidence>
<evidence type="ECO:0000256" key="7">
    <source>
        <dbReference type="ARBA" id="ARBA00022827"/>
    </source>
</evidence>
<dbReference type="InterPro" id="IPR047001">
    <property type="entry name" value="MnmG_C_subdom"/>
</dbReference>
<feature type="binding site" evidence="11">
    <location>
        <begin position="13"/>
        <end position="18"/>
    </location>
    <ligand>
        <name>FAD</name>
        <dbReference type="ChEBI" id="CHEBI:57692"/>
    </ligand>
</feature>
<dbReference type="Gene3D" id="3.50.50.60">
    <property type="entry name" value="FAD/NAD(P)-binding domain"/>
    <property type="match status" value="2"/>
</dbReference>
<feature type="binding site" evidence="11">
    <location>
        <begin position="272"/>
        <end position="286"/>
    </location>
    <ligand>
        <name>NAD(+)</name>
        <dbReference type="ChEBI" id="CHEBI:57540"/>
    </ligand>
</feature>
<dbReference type="InterPro" id="IPR044920">
    <property type="entry name" value="MnmG_C_subdom_sf"/>
</dbReference>
<dbReference type="InterPro" id="IPR026904">
    <property type="entry name" value="MnmG_C"/>
</dbReference>
<keyword evidence="11" id="KW-0963">Cytoplasm</keyword>
<evidence type="ECO:0000256" key="1">
    <source>
        <dbReference type="ARBA" id="ARBA00001974"/>
    </source>
</evidence>
<dbReference type="InterPro" id="IPR049312">
    <property type="entry name" value="GIDA_C_N"/>
</dbReference>
<dbReference type="InterPro" id="IPR002218">
    <property type="entry name" value="MnmG-rel"/>
</dbReference>
<evidence type="ECO:0000256" key="3">
    <source>
        <dbReference type="ARBA" id="ARBA00007653"/>
    </source>
</evidence>
<keyword evidence="7 11" id="KW-0274">FAD</keyword>
<evidence type="ECO:0000256" key="2">
    <source>
        <dbReference type="ARBA" id="ARBA00003717"/>
    </source>
</evidence>
<dbReference type="Pfam" id="PF21680">
    <property type="entry name" value="GIDA_C_1st"/>
    <property type="match status" value="1"/>
</dbReference>
<comment type="caution">
    <text evidence="13">The sequence shown here is derived from an EMBL/GenBank/DDBJ whole genome shotgun (WGS) entry which is preliminary data.</text>
</comment>
<dbReference type="InterPro" id="IPR040131">
    <property type="entry name" value="MnmG_N"/>
</dbReference>
<comment type="function">
    <text evidence="2 11">NAD-binding protein involved in the addition of a carboxymethylaminomethyl (cmnm) group at the wobble position (U34) of certain tRNAs, forming tRNA-cmnm(5)s(2)U34.</text>
</comment>
<comment type="subcellular location">
    <subcellularLocation>
        <location evidence="11">Cytoplasm</location>
    </subcellularLocation>
</comment>
<evidence type="ECO:0000256" key="5">
    <source>
        <dbReference type="ARBA" id="ARBA00022630"/>
    </source>
</evidence>
<dbReference type="PANTHER" id="PTHR11806:SF0">
    <property type="entry name" value="PROTEIN MTO1 HOMOLOG, MITOCHONDRIAL"/>
    <property type="match status" value="1"/>
</dbReference>
<dbReference type="InterPro" id="IPR020595">
    <property type="entry name" value="MnmG-rel_CS"/>
</dbReference>
<dbReference type="SUPFAM" id="SSF51905">
    <property type="entry name" value="FAD/NAD(P)-binding domain"/>
    <property type="match status" value="1"/>
</dbReference>
<sequence length="619" mass="67376">MFHVKHYDIAVIGAGHAGLEAATAAARMGASVALLTMREDDIGTLSCNPAIGGLGKGHLVREVDALDGVMGVLADYAGIQFRMLNRKKGPAVQGPRAQMDRAIYRAAALKTIRNYKNVDLILAEITGLLFNGDKITGVYVAGDNVVRSSTVVITTGTFLNGRIHVGNESRPAGRWGNDASSGLASDLQRLDLPMGRLKTGTPPRLDGRTIAWGKLEDQKGDDEPVMFSYLNDRPVNGQICCGITETNEETHEIIRRNIARSAMYGGHISGRGPRYCPSIEDKVLRFVDKSSHQIFLEPEGLQDHTVYPNGISTSLPLDVQEAYVRSIRGLEHAALLQPGYAVEYDYIDPTALTRSLSVKGFNGLYLAGQINGTTGYEEAAAQGLVAGINAAQMARGEEPVIFSRTESYIGVLIDDLVTKGVTEPYRMFTSRAEFRLTLRADNADQRLTPKGMQIGVVSPARQRSFLARQDAYVSAREALSVKRFSPTELRRAGVDVRLDGQMRSGFSLLGYQNLSEATLTEILPELQEISPGTRTQLRNDALYSQYADRQERDAARVRENEGLSLTHVNYTTLSGLSGELRDKLRLKAPANLAEAAVIEGMTPAALNLLVIAATAQRSR</sequence>
<feature type="binding site" evidence="11">
    <location>
        <position position="369"/>
    </location>
    <ligand>
        <name>FAD</name>
        <dbReference type="ChEBI" id="CHEBI:57692"/>
    </ligand>
</feature>
<accession>A0ABV6CNA8</accession>
<keyword evidence="6 11" id="KW-0819">tRNA processing</keyword>
<comment type="subunit">
    <text evidence="9 11">Homodimer. Heterotetramer of two MnmE and two MnmG subunits.</text>
</comment>
<dbReference type="EMBL" id="JBHLWQ010000127">
    <property type="protein sequence ID" value="MFC0201320.1"/>
    <property type="molecule type" value="Genomic_DNA"/>
</dbReference>
<dbReference type="HAMAP" id="MF_00129">
    <property type="entry name" value="MnmG_GidA"/>
    <property type="match status" value="1"/>
</dbReference>
<evidence type="ECO:0000256" key="8">
    <source>
        <dbReference type="ARBA" id="ARBA00023027"/>
    </source>
</evidence>
<dbReference type="SMART" id="SM01228">
    <property type="entry name" value="GIDA_assoc_3"/>
    <property type="match status" value="1"/>
</dbReference>
<evidence type="ECO:0000256" key="11">
    <source>
        <dbReference type="HAMAP-Rule" id="MF_00129"/>
    </source>
</evidence>
<feature type="domain" description="tRNA uridine 5-carboxymethylaminomethyl modification enzyme C-terminal subdomain" evidence="12">
    <location>
        <begin position="541"/>
        <end position="611"/>
    </location>
</feature>
<dbReference type="RefSeq" id="WP_265505592.1">
    <property type="nucleotide sequence ID" value="NZ_JAOTBE010000003.1"/>
</dbReference>
<keyword evidence="5 11" id="KW-0285">Flavoprotein</keyword>
<dbReference type="PROSITE" id="PS01281">
    <property type="entry name" value="GIDA_2"/>
    <property type="match status" value="1"/>
</dbReference>
<comment type="similarity">
    <text evidence="3 11">Belongs to the MnmG family.</text>
</comment>
<protein>
    <recommendedName>
        <fullName evidence="4 11">tRNA uridine 5-carboxymethylaminomethyl modification enzyme MnmG</fullName>
    </recommendedName>
    <alternativeName>
        <fullName evidence="10 11">Glucose-inhibited division protein A</fullName>
    </alternativeName>
</protein>
<keyword evidence="8 11" id="KW-0520">NAD</keyword>
<evidence type="ECO:0000256" key="10">
    <source>
        <dbReference type="ARBA" id="ARBA00031800"/>
    </source>
</evidence>
<reference evidence="13 14" key="1">
    <citation type="submission" date="2024-09" db="EMBL/GenBank/DDBJ databases">
        <authorList>
            <person name="Sun Q."/>
            <person name="Mori K."/>
        </authorList>
    </citation>
    <scope>NUCLEOTIDE SEQUENCE [LARGE SCALE GENOMIC DNA]</scope>
    <source>
        <strain evidence="13 14">CCM 7904</strain>
    </source>
</reference>
<dbReference type="Pfam" id="PF13932">
    <property type="entry name" value="SAM_GIDA_C"/>
    <property type="match status" value="1"/>
</dbReference>
<evidence type="ECO:0000313" key="13">
    <source>
        <dbReference type="EMBL" id="MFC0201320.1"/>
    </source>
</evidence>
<evidence type="ECO:0000313" key="14">
    <source>
        <dbReference type="Proteomes" id="UP001589795"/>
    </source>
</evidence>